<evidence type="ECO:0000313" key="3">
    <source>
        <dbReference type="Proteomes" id="UP000828390"/>
    </source>
</evidence>
<feature type="compositionally biased region" description="Polar residues" evidence="1">
    <location>
        <begin position="33"/>
        <end position="51"/>
    </location>
</feature>
<dbReference type="Proteomes" id="UP000828390">
    <property type="component" value="Unassembled WGS sequence"/>
</dbReference>
<keyword evidence="3" id="KW-1185">Reference proteome</keyword>
<gene>
    <name evidence="2" type="ORF">DPMN_113850</name>
</gene>
<dbReference type="AlphaFoldDB" id="A0A9D4KJF5"/>
<protein>
    <submittedName>
        <fullName evidence="2">Uncharacterized protein</fullName>
    </submittedName>
</protein>
<proteinExistence type="predicted"/>
<name>A0A9D4KJF5_DREPO</name>
<comment type="caution">
    <text evidence="2">The sequence shown here is derived from an EMBL/GenBank/DDBJ whole genome shotgun (WGS) entry which is preliminary data.</text>
</comment>
<feature type="region of interest" description="Disordered" evidence="1">
    <location>
        <begin position="23"/>
        <end position="59"/>
    </location>
</feature>
<dbReference type="EMBL" id="JAIWYP010000004">
    <property type="protein sequence ID" value="KAH3840402.1"/>
    <property type="molecule type" value="Genomic_DNA"/>
</dbReference>
<accession>A0A9D4KJF5</accession>
<sequence>MPRQKKGSRYIWHVKYHLQRAESPIQPSKHAATAQTVKHSNLAYSKRASSQPDRRRPGASMIGISKVSTITVPGADIDSNHVLVIITFKLKLKNKLIAKYFRIKFNLERS</sequence>
<evidence type="ECO:0000256" key="1">
    <source>
        <dbReference type="SAM" id="MobiDB-lite"/>
    </source>
</evidence>
<evidence type="ECO:0000313" key="2">
    <source>
        <dbReference type="EMBL" id="KAH3840402.1"/>
    </source>
</evidence>
<organism evidence="2 3">
    <name type="scientific">Dreissena polymorpha</name>
    <name type="common">Zebra mussel</name>
    <name type="synonym">Mytilus polymorpha</name>
    <dbReference type="NCBI Taxonomy" id="45954"/>
    <lineage>
        <taxon>Eukaryota</taxon>
        <taxon>Metazoa</taxon>
        <taxon>Spiralia</taxon>
        <taxon>Lophotrochozoa</taxon>
        <taxon>Mollusca</taxon>
        <taxon>Bivalvia</taxon>
        <taxon>Autobranchia</taxon>
        <taxon>Heteroconchia</taxon>
        <taxon>Euheterodonta</taxon>
        <taxon>Imparidentia</taxon>
        <taxon>Neoheterodontei</taxon>
        <taxon>Myida</taxon>
        <taxon>Dreissenoidea</taxon>
        <taxon>Dreissenidae</taxon>
        <taxon>Dreissena</taxon>
    </lineage>
</organism>
<reference evidence="2" key="1">
    <citation type="journal article" date="2019" name="bioRxiv">
        <title>The Genome of the Zebra Mussel, Dreissena polymorpha: A Resource for Invasive Species Research.</title>
        <authorList>
            <person name="McCartney M.A."/>
            <person name="Auch B."/>
            <person name="Kono T."/>
            <person name="Mallez S."/>
            <person name="Zhang Y."/>
            <person name="Obille A."/>
            <person name="Becker A."/>
            <person name="Abrahante J.E."/>
            <person name="Garbe J."/>
            <person name="Badalamenti J.P."/>
            <person name="Herman A."/>
            <person name="Mangelson H."/>
            <person name="Liachko I."/>
            <person name="Sullivan S."/>
            <person name="Sone E.D."/>
            <person name="Koren S."/>
            <person name="Silverstein K.A.T."/>
            <person name="Beckman K.B."/>
            <person name="Gohl D.M."/>
        </authorList>
    </citation>
    <scope>NUCLEOTIDE SEQUENCE</scope>
    <source>
        <strain evidence="2">Duluth1</strain>
        <tissue evidence="2">Whole animal</tissue>
    </source>
</reference>
<reference evidence="2" key="2">
    <citation type="submission" date="2020-11" db="EMBL/GenBank/DDBJ databases">
        <authorList>
            <person name="McCartney M.A."/>
            <person name="Auch B."/>
            <person name="Kono T."/>
            <person name="Mallez S."/>
            <person name="Becker A."/>
            <person name="Gohl D.M."/>
            <person name="Silverstein K.A.T."/>
            <person name="Koren S."/>
            <person name="Bechman K.B."/>
            <person name="Herman A."/>
            <person name="Abrahante J.E."/>
            <person name="Garbe J."/>
        </authorList>
    </citation>
    <scope>NUCLEOTIDE SEQUENCE</scope>
    <source>
        <strain evidence="2">Duluth1</strain>
        <tissue evidence="2">Whole animal</tissue>
    </source>
</reference>